<evidence type="ECO:0000256" key="3">
    <source>
        <dbReference type="ARBA" id="ARBA00023054"/>
    </source>
</evidence>
<dbReference type="PANTHER" id="PTHR23405">
    <property type="entry name" value="MAINTENANCE OF KILLER 16 MAK16 PROTEIN-RELATED"/>
    <property type="match status" value="1"/>
</dbReference>
<reference evidence="7 8" key="1">
    <citation type="journal article" date="2015" name="Genome Biol. Evol.">
        <title>Comparative Genomics of a Bacterivorous Green Alga Reveals Evolutionary Causalities and Consequences of Phago-Mixotrophic Mode of Nutrition.</title>
        <authorList>
            <person name="Burns J.A."/>
            <person name="Paasch A."/>
            <person name="Narechania A."/>
            <person name="Kim E."/>
        </authorList>
    </citation>
    <scope>NUCLEOTIDE SEQUENCE [LARGE SCALE GENOMIC DNA]</scope>
    <source>
        <strain evidence="7 8">PLY_AMNH</strain>
    </source>
</reference>
<comment type="subcellular location">
    <subcellularLocation>
        <location evidence="1">Nucleus</location>
    </subcellularLocation>
</comment>
<dbReference type="EMBL" id="LGRX02003667">
    <property type="protein sequence ID" value="KAK3281885.1"/>
    <property type="molecule type" value="Genomic_DNA"/>
</dbReference>
<protein>
    <recommendedName>
        <fullName evidence="9">THO complex subunit 7</fullName>
    </recommendedName>
</protein>
<feature type="region of interest" description="Disordered" evidence="6">
    <location>
        <begin position="191"/>
        <end position="215"/>
    </location>
</feature>
<dbReference type="Pfam" id="PF05615">
    <property type="entry name" value="THOC7"/>
    <property type="match status" value="1"/>
</dbReference>
<comment type="similarity">
    <text evidence="2">Belongs to the THOC7 family.</text>
</comment>
<dbReference type="Proteomes" id="UP001190700">
    <property type="component" value="Unassembled WGS sequence"/>
</dbReference>
<feature type="coiled-coil region" evidence="5">
    <location>
        <begin position="46"/>
        <end position="73"/>
    </location>
</feature>
<evidence type="ECO:0000256" key="4">
    <source>
        <dbReference type="ARBA" id="ARBA00023242"/>
    </source>
</evidence>
<evidence type="ECO:0000313" key="7">
    <source>
        <dbReference type="EMBL" id="KAK3281885.1"/>
    </source>
</evidence>
<name>A0AAE0LEJ8_9CHLO</name>
<evidence type="ECO:0000256" key="2">
    <source>
        <dbReference type="ARBA" id="ARBA00006482"/>
    </source>
</evidence>
<keyword evidence="3 5" id="KW-0175">Coiled coil</keyword>
<evidence type="ECO:0000256" key="6">
    <source>
        <dbReference type="SAM" id="MobiDB-lite"/>
    </source>
</evidence>
<keyword evidence="4" id="KW-0539">Nucleus</keyword>
<evidence type="ECO:0008006" key="9">
    <source>
        <dbReference type="Google" id="ProtNLM"/>
    </source>
</evidence>
<feature type="coiled-coil region" evidence="5">
    <location>
        <begin position="102"/>
        <end position="172"/>
    </location>
</feature>
<dbReference type="InterPro" id="IPR008501">
    <property type="entry name" value="THOC7/Mft1"/>
</dbReference>
<evidence type="ECO:0000256" key="5">
    <source>
        <dbReference type="SAM" id="Coils"/>
    </source>
</evidence>
<evidence type="ECO:0000313" key="8">
    <source>
        <dbReference type="Proteomes" id="UP001190700"/>
    </source>
</evidence>
<sequence length="215" mass="24190">MAAMADKIVVTKEEDEIIRKRLLTQTATARGVGALNKLAKGYIAYCKSEESSKEEAEALYQTLLKELAVYELQIARVFSIKSANHRQQASYATLSGSLDNSIAEVQVEIKELKASLEAAREERNHKEQYEELRHKCMEHPARSETLAAIKTLEQELQELEEATTSANKTLELRKKQFALVLHAVDELQKELDGEEMVVKSGEKGDNIDQAEPMEI</sequence>
<organism evidence="7 8">
    <name type="scientific">Cymbomonas tetramitiformis</name>
    <dbReference type="NCBI Taxonomy" id="36881"/>
    <lineage>
        <taxon>Eukaryota</taxon>
        <taxon>Viridiplantae</taxon>
        <taxon>Chlorophyta</taxon>
        <taxon>Pyramimonadophyceae</taxon>
        <taxon>Pyramimonadales</taxon>
        <taxon>Pyramimonadaceae</taxon>
        <taxon>Cymbomonas</taxon>
    </lineage>
</organism>
<accession>A0AAE0LEJ8</accession>
<dbReference type="AlphaFoldDB" id="A0AAE0LEJ8"/>
<evidence type="ECO:0000256" key="1">
    <source>
        <dbReference type="ARBA" id="ARBA00004123"/>
    </source>
</evidence>
<gene>
    <name evidence="7" type="ORF">CYMTET_10346</name>
</gene>
<dbReference type="GO" id="GO:0006397">
    <property type="term" value="P:mRNA processing"/>
    <property type="evidence" value="ECO:0007669"/>
    <property type="project" value="InterPro"/>
</dbReference>
<dbReference type="PANTHER" id="PTHR23405:SF5">
    <property type="entry name" value="THO COMPLEX SUBUNIT 7 HOMOLOG"/>
    <property type="match status" value="1"/>
</dbReference>
<feature type="compositionally biased region" description="Basic and acidic residues" evidence="6">
    <location>
        <begin position="191"/>
        <end position="206"/>
    </location>
</feature>
<comment type="caution">
    <text evidence="7">The sequence shown here is derived from an EMBL/GenBank/DDBJ whole genome shotgun (WGS) entry which is preliminary data.</text>
</comment>
<keyword evidence="8" id="KW-1185">Reference proteome</keyword>
<proteinExistence type="inferred from homology"/>
<dbReference type="GO" id="GO:0000445">
    <property type="term" value="C:THO complex part of transcription export complex"/>
    <property type="evidence" value="ECO:0007669"/>
    <property type="project" value="InterPro"/>
</dbReference>
<dbReference type="GO" id="GO:0006406">
    <property type="term" value="P:mRNA export from nucleus"/>
    <property type="evidence" value="ECO:0007669"/>
    <property type="project" value="TreeGrafter"/>
</dbReference>